<name>A0A518H8I4_9BACT</name>
<proteinExistence type="inferred from homology"/>
<dbReference type="NCBIfam" id="TIGR02937">
    <property type="entry name" value="sigma70-ECF"/>
    <property type="match status" value="1"/>
</dbReference>
<sequence>MSLMAPLPTPESSFQVLLREARTGSKEARWLVVQLFRKTMLAIANEEVNLAIQCREAPSDIVQETILEAQEDLDRFHGLTEQEMRAWLKQVLVRNISNVNRKYRTDKRNVRRERSLSPQTDGATPVIPDPGPSPSTVLVRRETAEALEVAIQGLPDHYRQVIHLRYRKGLSYEEIAQAMNRTEMATRRLWSRALHELSRRMKIHLG</sequence>
<reference evidence="7 8" key="1">
    <citation type="submission" date="2019-02" db="EMBL/GenBank/DDBJ databases">
        <title>Deep-cultivation of Planctomycetes and their phenomic and genomic characterization uncovers novel biology.</title>
        <authorList>
            <person name="Wiegand S."/>
            <person name="Jogler M."/>
            <person name="Boedeker C."/>
            <person name="Pinto D."/>
            <person name="Vollmers J."/>
            <person name="Rivas-Marin E."/>
            <person name="Kohn T."/>
            <person name="Peeters S.H."/>
            <person name="Heuer A."/>
            <person name="Rast P."/>
            <person name="Oberbeckmann S."/>
            <person name="Bunk B."/>
            <person name="Jeske O."/>
            <person name="Meyerdierks A."/>
            <person name="Storesund J.E."/>
            <person name="Kallscheuer N."/>
            <person name="Luecker S."/>
            <person name="Lage O.M."/>
            <person name="Pohl T."/>
            <person name="Merkel B.J."/>
            <person name="Hornburger P."/>
            <person name="Mueller R.-W."/>
            <person name="Bruemmer F."/>
            <person name="Labrenz M."/>
            <person name="Spormann A.M."/>
            <person name="Op den Camp H."/>
            <person name="Overmann J."/>
            <person name="Amann R."/>
            <person name="Jetten M.S.M."/>
            <person name="Mascher T."/>
            <person name="Medema M.H."/>
            <person name="Devos D.P."/>
            <person name="Kaster A.-K."/>
            <person name="Ovreas L."/>
            <person name="Rohde M."/>
            <person name="Galperin M.Y."/>
            <person name="Jogler C."/>
        </authorList>
    </citation>
    <scope>NUCLEOTIDE SEQUENCE [LARGE SCALE GENOMIC DNA]</scope>
    <source>
        <strain evidence="7 8">ElP</strain>
    </source>
</reference>
<dbReference type="SUPFAM" id="SSF88659">
    <property type="entry name" value="Sigma3 and sigma4 domains of RNA polymerase sigma factors"/>
    <property type="match status" value="1"/>
</dbReference>
<dbReference type="InterPro" id="IPR036388">
    <property type="entry name" value="WH-like_DNA-bd_sf"/>
</dbReference>
<keyword evidence="2" id="KW-0805">Transcription regulation</keyword>
<evidence type="ECO:0000313" key="8">
    <source>
        <dbReference type="Proteomes" id="UP000317835"/>
    </source>
</evidence>
<dbReference type="PANTHER" id="PTHR43133:SF51">
    <property type="entry name" value="RNA POLYMERASE SIGMA FACTOR"/>
    <property type="match status" value="1"/>
</dbReference>
<dbReference type="InterPro" id="IPR013325">
    <property type="entry name" value="RNA_pol_sigma_r2"/>
</dbReference>
<evidence type="ECO:0000259" key="6">
    <source>
        <dbReference type="Pfam" id="PF04545"/>
    </source>
</evidence>
<organism evidence="7 8">
    <name type="scientific">Tautonia plasticadhaerens</name>
    <dbReference type="NCBI Taxonomy" id="2527974"/>
    <lineage>
        <taxon>Bacteria</taxon>
        <taxon>Pseudomonadati</taxon>
        <taxon>Planctomycetota</taxon>
        <taxon>Planctomycetia</taxon>
        <taxon>Isosphaerales</taxon>
        <taxon>Isosphaeraceae</taxon>
        <taxon>Tautonia</taxon>
    </lineage>
</organism>
<dbReference type="InterPro" id="IPR007630">
    <property type="entry name" value="RNA_pol_sigma70_r4"/>
</dbReference>
<gene>
    <name evidence="7" type="primary">rpoE_5</name>
    <name evidence="7" type="ORF">ElP_50770</name>
</gene>
<accession>A0A518H8I4</accession>
<keyword evidence="4" id="KW-0804">Transcription</keyword>
<dbReference type="EMBL" id="CP036426">
    <property type="protein sequence ID" value="QDV37144.1"/>
    <property type="molecule type" value="Genomic_DNA"/>
</dbReference>
<feature type="domain" description="RNA polymerase sigma-70 region 4" evidence="6">
    <location>
        <begin position="150"/>
        <end position="197"/>
    </location>
</feature>
<dbReference type="InterPro" id="IPR039425">
    <property type="entry name" value="RNA_pol_sigma-70-like"/>
</dbReference>
<dbReference type="GO" id="GO:0006352">
    <property type="term" value="P:DNA-templated transcription initiation"/>
    <property type="evidence" value="ECO:0007669"/>
    <property type="project" value="InterPro"/>
</dbReference>
<evidence type="ECO:0000256" key="4">
    <source>
        <dbReference type="ARBA" id="ARBA00023163"/>
    </source>
</evidence>
<keyword evidence="3" id="KW-0731">Sigma factor</keyword>
<dbReference type="AlphaFoldDB" id="A0A518H8I4"/>
<dbReference type="Pfam" id="PF04545">
    <property type="entry name" value="Sigma70_r4"/>
    <property type="match status" value="1"/>
</dbReference>
<dbReference type="InterPro" id="IPR014284">
    <property type="entry name" value="RNA_pol_sigma-70_dom"/>
</dbReference>
<dbReference type="Gene3D" id="1.10.1740.10">
    <property type="match status" value="1"/>
</dbReference>
<protein>
    <submittedName>
        <fullName evidence="7">ECF RNA polymerase sigma-E factor</fullName>
    </submittedName>
</protein>
<evidence type="ECO:0000256" key="5">
    <source>
        <dbReference type="SAM" id="MobiDB-lite"/>
    </source>
</evidence>
<feature type="region of interest" description="Disordered" evidence="5">
    <location>
        <begin position="107"/>
        <end position="133"/>
    </location>
</feature>
<evidence type="ECO:0000313" key="7">
    <source>
        <dbReference type="EMBL" id="QDV37144.1"/>
    </source>
</evidence>
<dbReference type="SUPFAM" id="SSF88946">
    <property type="entry name" value="Sigma2 domain of RNA polymerase sigma factors"/>
    <property type="match status" value="1"/>
</dbReference>
<keyword evidence="8" id="KW-1185">Reference proteome</keyword>
<dbReference type="Proteomes" id="UP000317835">
    <property type="component" value="Chromosome"/>
</dbReference>
<comment type="similarity">
    <text evidence="1">Belongs to the sigma-70 factor family. ECF subfamily.</text>
</comment>
<evidence type="ECO:0000256" key="2">
    <source>
        <dbReference type="ARBA" id="ARBA00023015"/>
    </source>
</evidence>
<evidence type="ECO:0000256" key="3">
    <source>
        <dbReference type="ARBA" id="ARBA00023082"/>
    </source>
</evidence>
<dbReference type="RefSeq" id="WP_145274527.1">
    <property type="nucleotide sequence ID" value="NZ_CP036426.1"/>
</dbReference>
<dbReference type="InterPro" id="IPR013324">
    <property type="entry name" value="RNA_pol_sigma_r3/r4-like"/>
</dbReference>
<dbReference type="KEGG" id="tpla:ElP_50770"/>
<dbReference type="Gene3D" id="1.10.10.10">
    <property type="entry name" value="Winged helix-like DNA-binding domain superfamily/Winged helix DNA-binding domain"/>
    <property type="match status" value="1"/>
</dbReference>
<evidence type="ECO:0000256" key="1">
    <source>
        <dbReference type="ARBA" id="ARBA00010641"/>
    </source>
</evidence>
<dbReference type="GO" id="GO:0016987">
    <property type="term" value="F:sigma factor activity"/>
    <property type="evidence" value="ECO:0007669"/>
    <property type="project" value="UniProtKB-KW"/>
</dbReference>
<dbReference type="OrthoDB" id="268308at2"/>
<dbReference type="PANTHER" id="PTHR43133">
    <property type="entry name" value="RNA POLYMERASE ECF-TYPE SIGMA FACTO"/>
    <property type="match status" value="1"/>
</dbReference>
<dbReference type="CDD" id="cd06171">
    <property type="entry name" value="Sigma70_r4"/>
    <property type="match status" value="1"/>
</dbReference>